<dbReference type="AlphaFoldDB" id="A0A8G0PKC2"/>
<name>A0A8G0PKC2_9HYPO</name>
<evidence type="ECO:0000313" key="2">
    <source>
        <dbReference type="Proteomes" id="UP000826661"/>
    </source>
</evidence>
<sequence>MVEQPLYGWTEEQEIQLQTEYRELQKNYRGSNRVDAATLSDLDEKTYCQSLVCGAFALADVNPEEHRACFEACVDKCLNTSAL</sequence>
<protein>
    <submittedName>
        <fullName evidence="1">Uncharacterized protein</fullName>
    </submittedName>
</protein>
<dbReference type="Proteomes" id="UP000826661">
    <property type="component" value="Chromosome V"/>
</dbReference>
<organism evidence="1 2">
    <name type="scientific">Trichoderma simmonsii</name>
    <dbReference type="NCBI Taxonomy" id="1491479"/>
    <lineage>
        <taxon>Eukaryota</taxon>
        <taxon>Fungi</taxon>
        <taxon>Dikarya</taxon>
        <taxon>Ascomycota</taxon>
        <taxon>Pezizomycotina</taxon>
        <taxon>Sordariomycetes</taxon>
        <taxon>Hypocreomycetidae</taxon>
        <taxon>Hypocreales</taxon>
        <taxon>Hypocreaceae</taxon>
        <taxon>Trichoderma</taxon>
    </lineage>
</organism>
<gene>
    <name evidence="1" type="ORF">H0G86_009454</name>
</gene>
<keyword evidence="2" id="KW-1185">Reference proteome</keyword>
<evidence type="ECO:0000313" key="1">
    <source>
        <dbReference type="EMBL" id="QYT02450.1"/>
    </source>
</evidence>
<dbReference type="EMBL" id="CP075868">
    <property type="protein sequence ID" value="QYT02450.1"/>
    <property type="molecule type" value="Genomic_DNA"/>
</dbReference>
<reference evidence="1 2" key="1">
    <citation type="journal article" date="2021" name="BMC Genomics">
        <title>Telomere-to-telomere genome assembly of asparaginase-producing Trichoderma simmonsii.</title>
        <authorList>
            <person name="Chung D."/>
            <person name="Kwon Y.M."/>
            <person name="Yang Y."/>
        </authorList>
    </citation>
    <scope>NUCLEOTIDE SEQUENCE [LARGE SCALE GENOMIC DNA]</scope>
    <source>
        <strain evidence="1 2">GH-Sj1</strain>
    </source>
</reference>
<accession>A0A8G0PKC2</accession>
<proteinExistence type="predicted"/>